<dbReference type="Proteomes" id="UP000784294">
    <property type="component" value="Unassembled WGS sequence"/>
</dbReference>
<keyword evidence="2" id="KW-1185">Reference proteome</keyword>
<evidence type="ECO:0000313" key="1">
    <source>
        <dbReference type="EMBL" id="VEL25351.1"/>
    </source>
</evidence>
<organism evidence="1 2">
    <name type="scientific">Protopolystoma xenopodis</name>
    <dbReference type="NCBI Taxonomy" id="117903"/>
    <lineage>
        <taxon>Eukaryota</taxon>
        <taxon>Metazoa</taxon>
        <taxon>Spiralia</taxon>
        <taxon>Lophotrochozoa</taxon>
        <taxon>Platyhelminthes</taxon>
        <taxon>Monogenea</taxon>
        <taxon>Polyopisthocotylea</taxon>
        <taxon>Polystomatidea</taxon>
        <taxon>Polystomatidae</taxon>
        <taxon>Protopolystoma</taxon>
    </lineage>
</organism>
<evidence type="ECO:0000313" key="2">
    <source>
        <dbReference type="Proteomes" id="UP000784294"/>
    </source>
</evidence>
<sequence>MRISPLSRIRYSWISKVVANHQVTWSLLRLLEMLVGLLPHQMINPSCPKAERLLSRIFTHAIYLRLIM</sequence>
<accession>A0A3S5CIZ3</accession>
<dbReference type="AlphaFoldDB" id="A0A3S5CIZ3"/>
<comment type="caution">
    <text evidence="1">The sequence shown here is derived from an EMBL/GenBank/DDBJ whole genome shotgun (WGS) entry which is preliminary data.</text>
</comment>
<gene>
    <name evidence="1" type="ORF">PXEA_LOCUS18791</name>
</gene>
<dbReference type="EMBL" id="CAAALY010073291">
    <property type="protein sequence ID" value="VEL25351.1"/>
    <property type="molecule type" value="Genomic_DNA"/>
</dbReference>
<name>A0A3S5CIZ3_9PLAT</name>
<protein>
    <submittedName>
        <fullName evidence="1">Uncharacterized protein</fullName>
    </submittedName>
</protein>
<reference evidence="1" key="1">
    <citation type="submission" date="2018-11" db="EMBL/GenBank/DDBJ databases">
        <authorList>
            <consortium name="Pathogen Informatics"/>
        </authorList>
    </citation>
    <scope>NUCLEOTIDE SEQUENCE</scope>
</reference>
<proteinExistence type="predicted"/>